<dbReference type="InterPro" id="IPR044929">
    <property type="entry name" value="DNA/RNA_non-sp_Endonuclease_sf"/>
</dbReference>
<proteinExistence type="predicted"/>
<feature type="region of interest" description="Disordered" evidence="1">
    <location>
        <begin position="38"/>
        <end position="68"/>
    </location>
</feature>
<dbReference type="InterPro" id="IPR044927">
    <property type="entry name" value="Endonuclea_NS_2"/>
</dbReference>
<comment type="caution">
    <text evidence="3">The sequence shown here is derived from an EMBL/GenBank/DDBJ whole genome shotgun (WGS) entry which is preliminary data.</text>
</comment>
<evidence type="ECO:0000313" key="4">
    <source>
        <dbReference type="Proteomes" id="UP000014264"/>
    </source>
</evidence>
<sequence>MHKQLVIERPYDEKNKLLQLFMPLAVVVLLLGGCSTTNSRSVKSAGDPVASQTKANKKTQSAISSLDSELTEKRKEITDLKAKLAKTQPAASESSTSAAATTASDLANLDYTGQQEIIVNKNNPAFTDADLSTAKGAWATYSDLDGQNRVTDANALLNKSLMPTAKREPLTWNPTGWHNKKTAHGWLYNRSHLIGYQLTGENNNPKNLMTGTQTLNTPLMLAHEMDIAYYLKQSTSHYVRYEVKPIFRGNELVARGVQMRAQSIGDNQVYFNVYIFNIEPGYTINYADGTSTKN</sequence>
<gene>
    <name evidence="3" type="ORF">Lpp14_09136</name>
</gene>
<dbReference type="Pfam" id="PF13930">
    <property type="entry name" value="Endonuclea_NS_2"/>
    <property type="match status" value="1"/>
</dbReference>
<dbReference type="PROSITE" id="PS51257">
    <property type="entry name" value="PROKAR_LIPOPROTEIN"/>
    <property type="match status" value="1"/>
</dbReference>
<protein>
    <submittedName>
        <fullName evidence="3">DNA-entry nuclease</fullName>
    </submittedName>
</protein>
<organism evidence="3 4">
    <name type="scientific">Lacticaseibacillus paracasei subsp. paracasei Lpp14</name>
    <dbReference type="NCBI Taxonomy" id="1256204"/>
    <lineage>
        <taxon>Bacteria</taxon>
        <taxon>Bacillati</taxon>
        <taxon>Bacillota</taxon>
        <taxon>Bacilli</taxon>
        <taxon>Lactobacillales</taxon>
        <taxon>Lactobacillaceae</taxon>
        <taxon>Lacticaseibacillus</taxon>
    </lineage>
</organism>
<dbReference type="AlphaFoldDB" id="A0A829GPW3"/>
<evidence type="ECO:0000259" key="2">
    <source>
        <dbReference type="Pfam" id="PF13930"/>
    </source>
</evidence>
<dbReference type="Proteomes" id="UP000014264">
    <property type="component" value="Unassembled WGS sequence"/>
</dbReference>
<evidence type="ECO:0000313" key="3">
    <source>
        <dbReference type="EMBL" id="EPC62151.1"/>
    </source>
</evidence>
<feature type="domain" description="Type VII secretion system protein EssD-like" evidence="2">
    <location>
        <begin position="134"/>
        <end position="263"/>
    </location>
</feature>
<evidence type="ECO:0000256" key="1">
    <source>
        <dbReference type="SAM" id="MobiDB-lite"/>
    </source>
</evidence>
<dbReference type="EMBL" id="ANJZ01000216">
    <property type="protein sequence ID" value="EPC62151.1"/>
    <property type="molecule type" value="Genomic_DNA"/>
</dbReference>
<reference evidence="3 4" key="1">
    <citation type="journal article" date="2013" name="PLoS ONE">
        <title>Lactobacillus paracasei comparative genomics: towards species pan-genome definition and exploitation of diversity.</title>
        <authorList>
            <person name="Smokvina T."/>
            <person name="Wels M."/>
            <person name="Polka J."/>
            <person name="Chervaux C."/>
            <person name="Brisse S."/>
            <person name="Boekhorst J."/>
            <person name="van Hylckama Vlieg J.E."/>
            <person name="Siezen R.J."/>
        </authorList>
    </citation>
    <scope>NUCLEOTIDE SEQUENCE [LARGE SCALE GENOMIC DNA]</scope>
    <source>
        <strain evidence="3 4">Lpp14</strain>
    </source>
</reference>
<feature type="compositionally biased region" description="Polar residues" evidence="1">
    <location>
        <begin position="50"/>
        <end position="68"/>
    </location>
</feature>
<accession>A0A829GPW3</accession>
<name>A0A829GPW3_LACPA</name>
<dbReference type="Gene3D" id="3.40.570.10">
    <property type="entry name" value="Extracellular Endonuclease, subunit A"/>
    <property type="match status" value="1"/>
</dbReference>